<evidence type="ECO:0000313" key="1">
    <source>
        <dbReference type="EMBL" id="KAG2575024.1"/>
    </source>
</evidence>
<gene>
    <name evidence="1" type="ORF">PVAP13_7KG402770</name>
</gene>
<proteinExistence type="predicted"/>
<dbReference type="AlphaFoldDB" id="A0A8T0QPS4"/>
<name>A0A8T0QPS4_PANVG</name>
<keyword evidence="2" id="KW-1185">Reference proteome</keyword>
<protein>
    <submittedName>
        <fullName evidence="1">Uncharacterized protein</fullName>
    </submittedName>
</protein>
<dbReference type="EMBL" id="CM029049">
    <property type="protein sequence ID" value="KAG2575024.1"/>
    <property type="molecule type" value="Genomic_DNA"/>
</dbReference>
<comment type="caution">
    <text evidence="1">The sequence shown here is derived from an EMBL/GenBank/DDBJ whole genome shotgun (WGS) entry which is preliminary data.</text>
</comment>
<sequence>MGREGERQIDPQDALLRAPLDLLVPFCYSSPRIGCCNGGDLEGKRPVGKGEAF</sequence>
<evidence type="ECO:0000313" key="2">
    <source>
        <dbReference type="Proteomes" id="UP000823388"/>
    </source>
</evidence>
<reference evidence="1" key="1">
    <citation type="submission" date="2020-05" db="EMBL/GenBank/DDBJ databases">
        <title>WGS assembly of Panicum virgatum.</title>
        <authorList>
            <person name="Lovell J.T."/>
            <person name="Jenkins J."/>
            <person name="Shu S."/>
            <person name="Juenger T.E."/>
            <person name="Schmutz J."/>
        </authorList>
    </citation>
    <scope>NUCLEOTIDE SEQUENCE</scope>
    <source>
        <strain evidence="1">AP13</strain>
    </source>
</reference>
<organism evidence="1 2">
    <name type="scientific">Panicum virgatum</name>
    <name type="common">Blackwell switchgrass</name>
    <dbReference type="NCBI Taxonomy" id="38727"/>
    <lineage>
        <taxon>Eukaryota</taxon>
        <taxon>Viridiplantae</taxon>
        <taxon>Streptophyta</taxon>
        <taxon>Embryophyta</taxon>
        <taxon>Tracheophyta</taxon>
        <taxon>Spermatophyta</taxon>
        <taxon>Magnoliopsida</taxon>
        <taxon>Liliopsida</taxon>
        <taxon>Poales</taxon>
        <taxon>Poaceae</taxon>
        <taxon>PACMAD clade</taxon>
        <taxon>Panicoideae</taxon>
        <taxon>Panicodae</taxon>
        <taxon>Paniceae</taxon>
        <taxon>Panicinae</taxon>
        <taxon>Panicum</taxon>
        <taxon>Panicum sect. Hiantes</taxon>
    </lineage>
</organism>
<accession>A0A8T0QPS4</accession>
<dbReference type="Proteomes" id="UP000823388">
    <property type="component" value="Chromosome 7K"/>
</dbReference>